<evidence type="ECO:0000313" key="2">
    <source>
        <dbReference type="Proteomes" id="UP001054945"/>
    </source>
</evidence>
<organism evidence="1 2">
    <name type="scientific">Caerostris extrusa</name>
    <name type="common">Bark spider</name>
    <name type="synonym">Caerostris bankana</name>
    <dbReference type="NCBI Taxonomy" id="172846"/>
    <lineage>
        <taxon>Eukaryota</taxon>
        <taxon>Metazoa</taxon>
        <taxon>Ecdysozoa</taxon>
        <taxon>Arthropoda</taxon>
        <taxon>Chelicerata</taxon>
        <taxon>Arachnida</taxon>
        <taxon>Araneae</taxon>
        <taxon>Araneomorphae</taxon>
        <taxon>Entelegynae</taxon>
        <taxon>Araneoidea</taxon>
        <taxon>Araneidae</taxon>
        <taxon>Caerostris</taxon>
    </lineage>
</organism>
<gene>
    <name evidence="1" type="ORF">CEXT_329951</name>
</gene>
<proteinExistence type="predicted"/>
<dbReference type="Proteomes" id="UP001054945">
    <property type="component" value="Unassembled WGS sequence"/>
</dbReference>
<comment type="caution">
    <text evidence="1">The sequence shown here is derived from an EMBL/GenBank/DDBJ whole genome shotgun (WGS) entry which is preliminary data.</text>
</comment>
<reference evidence="1 2" key="1">
    <citation type="submission" date="2021-06" db="EMBL/GenBank/DDBJ databases">
        <title>Caerostris extrusa draft genome.</title>
        <authorList>
            <person name="Kono N."/>
            <person name="Arakawa K."/>
        </authorList>
    </citation>
    <scope>NUCLEOTIDE SEQUENCE [LARGE SCALE GENOMIC DNA]</scope>
</reference>
<dbReference type="AlphaFoldDB" id="A0AAV4SGT1"/>
<dbReference type="EMBL" id="BPLR01009597">
    <property type="protein sequence ID" value="GIY33154.1"/>
    <property type="molecule type" value="Genomic_DNA"/>
</dbReference>
<keyword evidence="2" id="KW-1185">Reference proteome</keyword>
<accession>A0AAV4SGT1</accession>
<feature type="non-terminal residue" evidence="1">
    <location>
        <position position="1"/>
    </location>
</feature>
<evidence type="ECO:0000313" key="1">
    <source>
        <dbReference type="EMBL" id="GIY33154.1"/>
    </source>
</evidence>
<protein>
    <submittedName>
        <fullName evidence="1">Uncharacterized protein</fullName>
    </submittedName>
</protein>
<name>A0AAV4SGT1_CAEEX</name>
<sequence>SDGHTGSSEDDYSRFMAGFAKFQHTMDITNAKNSMPANGVDLLEPRFKLARIWLEI</sequence>